<reference evidence="1 2" key="1">
    <citation type="submission" date="2014-09" db="EMBL/GenBank/DDBJ databases">
        <title>Butyrate-producing bacteria isolated from human gut.</title>
        <authorList>
            <person name="Zhang Q."/>
            <person name="Zhao L."/>
        </authorList>
    </citation>
    <scope>NUCLEOTIDE SEQUENCE [LARGE SCALE GENOMIC DNA]</scope>
    <source>
        <strain evidence="1 2">R22</strain>
    </source>
</reference>
<protein>
    <submittedName>
        <fullName evidence="1">Uncharacterized protein</fullName>
    </submittedName>
</protein>
<evidence type="ECO:0000313" key="2">
    <source>
        <dbReference type="Proteomes" id="UP000245905"/>
    </source>
</evidence>
<accession>A0A2U2EFM7</accession>
<dbReference type="RefSeq" id="WP_109258242.1">
    <property type="nucleotide sequence ID" value="NZ_JRFS01000022.1"/>
</dbReference>
<dbReference type="EMBL" id="JRFS01000022">
    <property type="protein sequence ID" value="PWE83313.1"/>
    <property type="molecule type" value="Genomic_DNA"/>
</dbReference>
<dbReference type="Proteomes" id="UP000245905">
    <property type="component" value="Unassembled WGS sequence"/>
</dbReference>
<organism evidence="1 2">
    <name type="scientific">Agathobacter rectalis</name>
    <dbReference type="NCBI Taxonomy" id="39491"/>
    <lineage>
        <taxon>Bacteria</taxon>
        <taxon>Bacillati</taxon>
        <taxon>Bacillota</taxon>
        <taxon>Clostridia</taxon>
        <taxon>Lachnospirales</taxon>
        <taxon>Lachnospiraceae</taxon>
        <taxon>Agathobacter</taxon>
    </lineage>
</organism>
<sequence length="259" mass="30290">MREEITMISSDENRKVIISKYTYDGCSIKMYSNGFCQMELLTYEDLFQLSKKQLRIRHCIQLVNRFLEEGIEDLSFDDIDELLKANREYMNCFIEMLFENTLEIAKGFGGIEFSTASIDVLGKALINTSHKYEKVPYKELAKLSTAEAFYKFSGWDMYDFVNSSLSYRRKNEEAESAFDYAMYYVEVDGISLYMYHDVLNILKSNEYLRKVDFFSSGKVLKLDNIQVNMKLELASTKSLEKKVVLTYIHEDCTPEFLVL</sequence>
<comment type="caution">
    <text evidence="1">The sequence shown here is derived from an EMBL/GenBank/DDBJ whole genome shotgun (WGS) entry which is preliminary data.</text>
</comment>
<dbReference type="AlphaFoldDB" id="A0A2U2EFM7"/>
<proteinExistence type="predicted"/>
<gene>
    <name evidence="1" type="ORF">LD38_10750</name>
</gene>
<evidence type="ECO:0000313" key="1">
    <source>
        <dbReference type="EMBL" id="PWE83313.1"/>
    </source>
</evidence>
<name>A0A2U2EFM7_9FIRM</name>